<feature type="transmembrane region" description="Helical" evidence="5">
    <location>
        <begin position="124"/>
        <end position="142"/>
    </location>
</feature>
<dbReference type="HOGENOM" id="CLU_034788_1_1_7"/>
<keyword evidence="4 5" id="KW-0472">Membrane</keyword>
<keyword evidence="7" id="KW-1185">Reference proteome</keyword>
<dbReference type="InterPro" id="IPR038770">
    <property type="entry name" value="Na+/solute_symporter_sf"/>
</dbReference>
<dbReference type="KEGG" id="ccv:CCV52592_1763"/>
<protein>
    <submittedName>
        <fullName evidence="6">Bile acid/sodium symporter</fullName>
    </submittedName>
</protein>
<accession>A7H123</accession>
<feature type="transmembrane region" description="Helical" evidence="5">
    <location>
        <begin position="184"/>
        <end position="206"/>
    </location>
</feature>
<dbReference type="AlphaFoldDB" id="A7H123"/>
<evidence type="ECO:0000256" key="1">
    <source>
        <dbReference type="ARBA" id="ARBA00004141"/>
    </source>
</evidence>
<dbReference type="GO" id="GO:0016020">
    <property type="term" value="C:membrane"/>
    <property type="evidence" value="ECO:0007669"/>
    <property type="project" value="UniProtKB-SubCell"/>
</dbReference>
<dbReference type="PANTHER" id="PTHR10361:SF28">
    <property type="entry name" value="P3 PROTEIN-RELATED"/>
    <property type="match status" value="1"/>
</dbReference>
<feature type="transmembrane region" description="Helical" evidence="5">
    <location>
        <begin position="212"/>
        <end position="235"/>
    </location>
</feature>
<dbReference type="Gene3D" id="1.20.1530.20">
    <property type="match status" value="1"/>
</dbReference>
<dbReference type="EMBL" id="CP000767">
    <property type="protein sequence ID" value="EAT99521.1"/>
    <property type="molecule type" value="Genomic_DNA"/>
</dbReference>
<feature type="transmembrane region" description="Helical" evidence="5">
    <location>
        <begin position="274"/>
        <end position="295"/>
    </location>
</feature>
<evidence type="ECO:0000256" key="2">
    <source>
        <dbReference type="ARBA" id="ARBA00022692"/>
    </source>
</evidence>
<proteinExistence type="predicted"/>
<keyword evidence="3 5" id="KW-1133">Transmembrane helix</keyword>
<dbReference type="Proteomes" id="UP000006380">
    <property type="component" value="Chromosome"/>
</dbReference>
<sequence length="301" mass="32413">MKTLIFPFLAFIFAVVAYFWPDMFVGFKPAITPLLMLIMLSMGITLSLEDFRQVARQKFALILGVVLQFLIMPAAAFLICLALGLEGDLLIGMMLVGTSAGGTASNVMSYLAKGDLALSVSMTLTSTLLSVVLMPFLTWLYIGQKIDVPVTNMLIDLVQITLLPLILGVILNKFLGKGVKRIEPFLPAVSIAVIVLIIAIVVALNNKRLHEVGFIVVIAVILHNGAGLFFGYVGAKIFGFSEKIARTIAIEVGMQNSGLSVALALKYFSGLSALPGAIFSIWHNISGSLLAGYWGSKTKNK</sequence>
<name>A7H123_CAMC5</name>
<evidence type="ECO:0000256" key="4">
    <source>
        <dbReference type="ARBA" id="ARBA00023136"/>
    </source>
</evidence>
<dbReference type="OrthoDB" id="9806785at2"/>
<evidence type="ECO:0000256" key="5">
    <source>
        <dbReference type="SAM" id="Phobius"/>
    </source>
</evidence>
<keyword evidence="2 5" id="KW-0812">Transmembrane</keyword>
<evidence type="ECO:0000256" key="3">
    <source>
        <dbReference type="ARBA" id="ARBA00022989"/>
    </source>
</evidence>
<feature type="transmembrane region" description="Helical" evidence="5">
    <location>
        <begin position="154"/>
        <end position="172"/>
    </location>
</feature>
<feature type="transmembrane region" description="Helical" evidence="5">
    <location>
        <begin position="27"/>
        <end position="48"/>
    </location>
</feature>
<evidence type="ECO:0000313" key="7">
    <source>
        <dbReference type="Proteomes" id="UP000006380"/>
    </source>
</evidence>
<gene>
    <name evidence="6" type="ORF">CCV52592_1763</name>
</gene>
<dbReference type="InterPro" id="IPR004710">
    <property type="entry name" value="Bilac:Na_transpt"/>
</dbReference>
<feature type="transmembrane region" description="Helical" evidence="5">
    <location>
        <begin position="60"/>
        <end position="84"/>
    </location>
</feature>
<dbReference type="RefSeq" id="WP_009649471.1">
    <property type="nucleotide sequence ID" value="NC_009715.2"/>
</dbReference>
<comment type="subcellular location">
    <subcellularLocation>
        <location evidence="1">Membrane</location>
        <topology evidence="1">Multi-pass membrane protein</topology>
    </subcellularLocation>
</comment>
<dbReference type="Pfam" id="PF01758">
    <property type="entry name" value="SBF"/>
    <property type="match status" value="1"/>
</dbReference>
<reference evidence="6" key="1">
    <citation type="submission" date="2016-07" db="EMBL/GenBank/DDBJ databases">
        <title>Comparative genomics of the Campylobacter concisus group.</title>
        <authorList>
            <person name="Miller W.G."/>
            <person name="Yee E."/>
            <person name="Chapman M.H."/>
            <person name="Huynh S."/>
            <person name="Bono J.L."/>
            <person name="On S.L.W."/>
            <person name="StLeger J."/>
            <person name="Foster G."/>
            <person name="Parker C.T."/>
        </authorList>
    </citation>
    <scope>NUCLEOTIDE SEQUENCE</scope>
    <source>
        <strain evidence="6">525.92</strain>
    </source>
</reference>
<evidence type="ECO:0000313" key="6">
    <source>
        <dbReference type="EMBL" id="EAT99521.1"/>
    </source>
</evidence>
<dbReference type="InterPro" id="IPR002657">
    <property type="entry name" value="BilAc:Na_symport/Acr3"/>
</dbReference>
<organism evidence="6 7">
    <name type="scientific">Campylobacter curvus (strain 525.92)</name>
    <dbReference type="NCBI Taxonomy" id="360105"/>
    <lineage>
        <taxon>Bacteria</taxon>
        <taxon>Pseudomonadati</taxon>
        <taxon>Campylobacterota</taxon>
        <taxon>Epsilonproteobacteria</taxon>
        <taxon>Campylobacterales</taxon>
        <taxon>Campylobacteraceae</taxon>
        <taxon>Campylobacter</taxon>
    </lineage>
</organism>
<dbReference type="PANTHER" id="PTHR10361">
    <property type="entry name" value="SODIUM-BILE ACID COTRANSPORTER"/>
    <property type="match status" value="1"/>
</dbReference>